<comment type="caution">
    <text evidence="2">The sequence shown here is derived from an EMBL/GenBank/DDBJ whole genome shotgun (WGS) entry which is preliminary data.</text>
</comment>
<dbReference type="Pfam" id="PF09582">
    <property type="entry name" value="AnfO_nitrog"/>
    <property type="match status" value="1"/>
</dbReference>
<dbReference type="Proteomes" id="UP000070539">
    <property type="component" value="Unassembled WGS sequence"/>
</dbReference>
<keyword evidence="3" id="KW-1185">Reference proteome</keyword>
<protein>
    <submittedName>
        <fullName evidence="2">Iron only nitrogenase protein AnfO</fullName>
    </submittedName>
</protein>
<organism evidence="2 3">
    <name type="scientific">Anaerotignum neopropionicum</name>
    <dbReference type="NCBI Taxonomy" id="36847"/>
    <lineage>
        <taxon>Bacteria</taxon>
        <taxon>Bacillati</taxon>
        <taxon>Bacillota</taxon>
        <taxon>Clostridia</taxon>
        <taxon>Lachnospirales</taxon>
        <taxon>Anaerotignaceae</taxon>
        <taxon>Anaerotignum</taxon>
    </lineage>
</organism>
<sequence length="204" mass="23664">MGGIAVFTDENGNLANFYQCVQIKIYVKEKDGFRQKKTICFEKIEPTSPVEIRRKTENLLNFIKECNTVAFKEIFGIPFTVFDKAGCNVFSIEDNTMEQLAEIENDILTLQEERKKREELGSSIAPVETDIPGVYFFDLMKAQEKYPELTSKKVLKPFFDTVPFMELSLICAHMPPWLERDPRFKIKTEKKGLQLHLSITYKQC</sequence>
<gene>
    <name evidence="2" type="ORF">CLNEO_16770</name>
</gene>
<dbReference type="STRING" id="36847.CLNEO_16770"/>
<dbReference type="EMBL" id="LRVM01000004">
    <property type="protein sequence ID" value="KXL53134.1"/>
    <property type="molecule type" value="Genomic_DNA"/>
</dbReference>
<evidence type="ECO:0000256" key="1">
    <source>
        <dbReference type="SAM" id="Coils"/>
    </source>
</evidence>
<proteinExistence type="predicted"/>
<dbReference type="RefSeq" id="WP_066087327.1">
    <property type="nucleotide sequence ID" value="NZ_LRVM01000004.1"/>
</dbReference>
<keyword evidence="1" id="KW-0175">Coiled coil</keyword>
<evidence type="ECO:0000313" key="3">
    <source>
        <dbReference type="Proteomes" id="UP000070539"/>
    </source>
</evidence>
<feature type="coiled-coil region" evidence="1">
    <location>
        <begin position="93"/>
        <end position="120"/>
    </location>
</feature>
<reference evidence="2 3" key="1">
    <citation type="submission" date="2016-01" db="EMBL/GenBank/DDBJ databases">
        <title>Genome sequence of Clostridium neopropionicum X4, DSM-3847.</title>
        <authorList>
            <person name="Poehlein A."/>
            <person name="Beck M.H."/>
            <person name="Bengelsdorf F.R."/>
            <person name="Daniel R."/>
            <person name="Duerre P."/>
        </authorList>
    </citation>
    <scope>NUCLEOTIDE SEQUENCE [LARGE SCALE GENOMIC DNA]</scope>
    <source>
        <strain evidence="2 3">DSM-3847</strain>
    </source>
</reference>
<evidence type="ECO:0000313" key="2">
    <source>
        <dbReference type="EMBL" id="KXL53134.1"/>
    </source>
</evidence>
<accession>A0A136WF69</accession>
<dbReference type="AlphaFoldDB" id="A0A136WF69"/>
<name>A0A136WF69_9FIRM</name>
<dbReference type="OrthoDB" id="200286at2"/>
<dbReference type="InterPro" id="IPR014287">
    <property type="entry name" value="Nase_Fe-Fe_AnfO"/>
</dbReference>